<feature type="domain" description="DUF5611" evidence="1">
    <location>
        <begin position="1"/>
        <end position="97"/>
    </location>
</feature>
<dbReference type="AlphaFoldDB" id="A0A7J2TJV7"/>
<evidence type="ECO:0000259" key="1">
    <source>
        <dbReference type="Pfam" id="PF18446"/>
    </source>
</evidence>
<protein>
    <recommendedName>
        <fullName evidence="1">DUF5611 domain-containing protein</fullName>
    </recommendedName>
</protein>
<comment type="caution">
    <text evidence="2">The sequence shown here is derived from an EMBL/GenBank/DDBJ whole genome shotgun (WGS) entry which is preliminary data.</text>
</comment>
<name>A0A7J2TJV7_ARCFL</name>
<dbReference type="PIRSF" id="PIRSF022080">
    <property type="entry name" value="UCP022080"/>
    <property type="match status" value="1"/>
</dbReference>
<dbReference type="InterPro" id="IPR040713">
    <property type="entry name" value="DUF5611"/>
</dbReference>
<reference evidence="2" key="1">
    <citation type="journal article" date="2020" name="mSystems">
        <title>Genome- and Community-Level Interaction Insights into Carbon Utilization and Element Cycling Functions of Hydrothermarchaeota in Hydrothermal Sediment.</title>
        <authorList>
            <person name="Zhou Z."/>
            <person name="Liu Y."/>
            <person name="Xu W."/>
            <person name="Pan J."/>
            <person name="Luo Z.H."/>
            <person name="Li M."/>
        </authorList>
    </citation>
    <scope>NUCLEOTIDE SEQUENCE [LARGE SCALE GENOMIC DNA]</scope>
    <source>
        <strain evidence="2">SpSt-26</strain>
    </source>
</reference>
<dbReference type="Pfam" id="PF18446">
    <property type="entry name" value="DUF5611"/>
    <property type="match status" value="1"/>
</dbReference>
<proteinExistence type="predicted"/>
<dbReference type="Gene3D" id="3.30.310.190">
    <property type="match status" value="1"/>
</dbReference>
<organism evidence="2">
    <name type="scientific">Archaeoglobus fulgidus</name>
    <dbReference type="NCBI Taxonomy" id="2234"/>
    <lineage>
        <taxon>Archaea</taxon>
        <taxon>Methanobacteriati</taxon>
        <taxon>Methanobacteriota</taxon>
        <taxon>Archaeoglobi</taxon>
        <taxon>Archaeoglobales</taxon>
        <taxon>Archaeoglobaceae</taxon>
        <taxon>Archaeoglobus</taxon>
    </lineage>
</organism>
<accession>A0A7J2TJV7</accession>
<evidence type="ECO:0000313" key="2">
    <source>
        <dbReference type="EMBL" id="HEH35880.1"/>
    </source>
</evidence>
<dbReference type="EMBL" id="DSLA01000111">
    <property type="protein sequence ID" value="HEH35880.1"/>
    <property type="molecule type" value="Genomic_DNA"/>
</dbReference>
<sequence>MRDYKFKRGYKASKERLEEMLEKHFGGFEVEGEFYIVRNFGGIEEMKLKLSDKKLLVETKTRVVDDETALKTIKTYNRFLEELTGYTAKERQKMLRKEVESV</sequence>
<gene>
    <name evidence="2" type="ORF">ENP88_07065</name>
</gene>
<dbReference type="InterPro" id="IPR016800">
    <property type="entry name" value="UCP022080"/>
</dbReference>